<accession>A0ABV9W5T9</accession>
<dbReference type="Gene3D" id="3.40.710.10">
    <property type="entry name" value="DD-peptidase/beta-lactamase superfamily"/>
    <property type="match status" value="1"/>
</dbReference>
<dbReference type="EC" id="3.-.-.-" evidence="3"/>
<dbReference type="InterPro" id="IPR012338">
    <property type="entry name" value="Beta-lactam/transpept-like"/>
</dbReference>
<evidence type="ECO:0000256" key="1">
    <source>
        <dbReference type="SAM" id="SignalP"/>
    </source>
</evidence>
<dbReference type="PANTHER" id="PTHR46825:SF7">
    <property type="entry name" value="D-ALANYL-D-ALANINE CARBOXYPEPTIDASE"/>
    <property type="match status" value="1"/>
</dbReference>
<keyword evidence="3" id="KW-0378">Hydrolase</keyword>
<keyword evidence="1" id="KW-0732">Signal</keyword>
<dbReference type="RefSeq" id="WP_380122133.1">
    <property type="nucleotide sequence ID" value="NZ_JBHSIU010000047.1"/>
</dbReference>
<dbReference type="GO" id="GO:0016787">
    <property type="term" value="F:hydrolase activity"/>
    <property type="evidence" value="ECO:0007669"/>
    <property type="project" value="UniProtKB-KW"/>
</dbReference>
<dbReference type="Proteomes" id="UP001595912">
    <property type="component" value="Unassembled WGS sequence"/>
</dbReference>
<evidence type="ECO:0000313" key="4">
    <source>
        <dbReference type="Proteomes" id="UP001595912"/>
    </source>
</evidence>
<feature type="domain" description="Beta-lactamase-related" evidence="2">
    <location>
        <begin position="65"/>
        <end position="380"/>
    </location>
</feature>
<comment type="caution">
    <text evidence="3">The sequence shown here is derived from an EMBL/GenBank/DDBJ whole genome shotgun (WGS) entry which is preliminary data.</text>
</comment>
<reference evidence="4" key="1">
    <citation type="journal article" date="2019" name="Int. J. Syst. Evol. Microbiol.">
        <title>The Global Catalogue of Microorganisms (GCM) 10K type strain sequencing project: providing services to taxonomists for standard genome sequencing and annotation.</title>
        <authorList>
            <consortium name="The Broad Institute Genomics Platform"/>
            <consortium name="The Broad Institute Genome Sequencing Center for Infectious Disease"/>
            <person name="Wu L."/>
            <person name="Ma J."/>
        </authorList>
    </citation>
    <scope>NUCLEOTIDE SEQUENCE [LARGE SCALE GENOMIC DNA]</scope>
    <source>
        <strain evidence="4">CGMCC 4.7152</strain>
    </source>
</reference>
<organism evidence="3 4">
    <name type="scientific">Dactylosporangium cerinum</name>
    <dbReference type="NCBI Taxonomy" id="1434730"/>
    <lineage>
        <taxon>Bacteria</taxon>
        <taxon>Bacillati</taxon>
        <taxon>Actinomycetota</taxon>
        <taxon>Actinomycetes</taxon>
        <taxon>Micromonosporales</taxon>
        <taxon>Micromonosporaceae</taxon>
        <taxon>Dactylosporangium</taxon>
    </lineage>
</organism>
<dbReference type="InterPro" id="IPR050491">
    <property type="entry name" value="AmpC-like"/>
</dbReference>
<proteinExistence type="predicted"/>
<feature type="chain" id="PRO_5045731528" evidence="1">
    <location>
        <begin position="21"/>
        <end position="395"/>
    </location>
</feature>
<dbReference type="EMBL" id="JBHSIU010000047">
    <property type="protein sequence ID" value="MFC5003260.1"/>
    <property type="molecule type" value="Genomic_DNA"/>
</dbReference>
<feature type="signal peptide" evidence="1">
    <location>
        <begin position="1"/>
        <end position="20"/>
    </location>
</feature>
<sequence>MRKLTAALIAAALVIGPATAANANRERGLDGEADWGPGRQRCTTVADGTPLREALTGLPDAEASGALVLLHDAGGCRQGTAGVADVHTGRTVPIDGRFRIGSMTKTFTAVVTLQLAAEGKLDLNQTVQHYLPDLLPAGTAPITVRQVLTYTSGLNHVETGNKQWDWFKDHRYDHWAKGSQIDTAKPLAFTPGTKQRYGNVDYIVAGLLIEKVTGRTWESQIQQRIIDRLGLRGTTAPGRDVDVRGPHAHGYEATEDGWVDVTRADTSLQWSAAAIISTAPDLDRFLVALFSGQLVPEPQLSEMFTLPAGVMLYDGNDDPTDDQKAVYSAGLTELPAGPSLVLWGKSGDRPGYNNGMAATRDLSARLIFSVNTLHMGGSDQPVRSQRIIAAALSGR</sequence>
<dbReference type="Pfam" id="PF00144">
    <property type="entry name" value="Beta-lactamase"/>
    <property type="match status" value="1"/>
</dbReference>
<protein>
    <submittedName>
        <fullName evidence="3">Serine hydrolase domain-containing protein</fullName>
        <ecNumber evidence="3">3.-.-.-</ecNumber>
    </submittedName>
</protein>
<evidence type="ECO:0000313" key="3">
    <source>
        <dbReference type="EMBL" id="MFC5003260.1"/>
    </source>
</evidence>
<name>A0ABV9W5T9_9ACTN</name>
<evidence type="ECO:0000259" key="2">
    <source>
        <dbReference type="Pfam" id="PF00144"/>
    </source>
</evidence>
<dbReference type="SUPFAM" id="SSF56601">
    <property type="entry name" value="beta-lactamase/transpeptidase-like"/>
    <property type="match status" value="1"/>
</dbReference>
<keyword evidence="4" id="KW-1185">Reference proteome</keyword>
<gene>
    <name evidence="3" type="ORF">ACFPIJ_36190</name>
</gene>
<dbReference type="InterPro" id="IPR001466">
    <property type="entry name" value="Beta-lactam-related"/>
</dbReference>
<dbReference type="PANTHER" id="PTHR46825">
    <property type="entry name" value="D-ALANYL-D-ALANINE-CARBOXYPEPTIDASE/ENDOPEPTIDASE AMPH"/>
    <property type="match status" value="1"/>
</dbReference>